<dbReference type="InterPro" id="IPR046947">
    <property type="entry name" value="LytR-like"/>
</dbReference>
<dbReference type="PROSITE" id="PS50930">
    <property type="entry name" value="HTH_LYTTR"/>
    <property type="match status" value="1"/>
</dbReference>
<dbReference type="SMART" id="SM00850">
    <property type="entry name" value="LytTR"/>
    <property type="match status" value="1"/>
</dbReference>
<dbReference type="PANTHER" id="PTHR37299:SF4">
    <property type="entry name" value="TRANSCRIPTIONAL REGULATOR"/>
    <property type="match status" value="1"/>
</dbReference>
<proteinExistence type="predicted"/>
<dbReference type="Proteomes" id="UP001529275">
    <property type="component" value="Unassembled WGS sequence"/>
</dbReference>
<organism evidence="2 3">
    <name type="scientific">Massilimicrobiota timonensis</name>
    <dbReference type="NCBI Taxonomy" id="1776392"/>
    <lineage>
        <taxon>Bacteria</taxon>
        <taxon>Bacillati</taxon>
        <taxon>Bacillota</taxon>
        <taxon>Erysipelotrichia</taxon>
        <taxon>Erysipelotrichales</taxon>
        <taxon>Erysipelotrichaceae</taxon>
        <taxon>Massilimicrobiota</taxon>
    </lineage>
</organism>
<dbReference type="RefSeq" id="WP_289527344.1">
    <property type="nucleotide sequence ID" value="NZ_JAUDCK010000008.1"/>
</dbReference>
<gene>
    <name evidence="2" type="ORF">QUV98_03520</name>
</gene>
<evidence type="ECO:0000313" key="3">
    <source>
        <dbReference type="Proteomes" id="UP001529275"/>
    </source>
</evidence>
<accession>A0ABT7UIU8</accession>
<reference evidence="2 3" key="2">
    <citation type="submission" date="2023-06" db="EMBL/GenBank/DDBJ databases">
        <authorList>
            <person name="Zeman M."/>
            <person name="Kubasova T."/>
            <person name="Jahodarova E."/>
            <person name="Nykrynova M."/>
            <person name="Rychlik I."/>
        </authorList>
    </citation>
    <scope>NUCLEOTIDE SEQUENCE [LARGE SCALE GENOMIC DNA]</scope>
    <source>
        <strain evidence="2 3">ET341</strain>
    </source>
</reference>
<sequence length="168" mass="20409">MKIICAPDHLDTLKSMLREYQQLDIVIVEKGFDYEGMCYYFSMEHIEDLILYLQSLHQKYVLCYADEKQYKLLPQQIDFIEGYSQEAFVHSEHLQYQIYQKLYELEEKLKPYGFVRINKSTLVNIHKIESIIPEVQRRYILTLKSQKKLLLTRYYVKDFMETLRRDTL</sequence>
<evidence type="ECO:0000313" key="2">
    <source>
        <dbReference type="EMBL" id="MDM8195387.1"/>
    </source>
</evidence>
<keyword evidence="3" id="KW-1185">Reference proteome</keyword>
<dbReference type="EMBL" id="JAUDCK010000008">
    <property type="protein sequence ID" value="MDM8195387.1"/>
    <property type="molecule type" value="Genomic_DNA"/>
</dbReference>
<dbReference type="PANTHER" id="PTHR37299">
    <property type="entry name" value="TRANSCRIPTIONAL REGULATOR-RELATED"/>
    <property type="match status" value="1"/>
</dbReference>
<reference evidence="3" key="1">
    <citation type="submission" date="2023-06" db="EMBL/GenBank/DDBJ databases">
        <title>Identification and characterization of horizontal gene transfer across gut microbiota members of farm animals based on homology search.</title>
        <authorList>
            <person name="Zeman M."/>
            <person name="Kubasova T."/>
            <person name="Jahodarova E."/>
            <person name="Nykrynova M."/>
            <person name="Rychlik I."/>
        </authorList>
    </citation>
    <scope>NUCLEOTIDE SEQUENCE [LARGE SCALE GENOMIC DNA]</scope>
    <source>
        <strain evidence="3">ET341</strain>
    </source>
</reference>
<dbReference type="InterPro" id="IPR007492">
    <property type="entry name" value="LytTR_DNA-bd_dom"/>
</dbReference>
<keyword evidence="2" id="KW-0238">DNA-binding</keyword>
<dbReference type="Pfam" id="PF04397">
    <property type="entry name" value="LytTR"/>
    <property type="match status" value="1"/>
</dbReference>
<comment type="caution">
    <text evidence="2">The sequence shown here is derived from an EMBL/GenBank/DDBJ whole genome shotgun (WGS) entry which is preliminary data.</text>
</comment>
<feature type="domain" description="HTH LytTR-type" evidence="1">
    <location>
        <begin position="66"/>
        <end position="165"/>
    </location>
</feature>
<dbReference type="GO" id="GO:0003677">
    <property type="term" value="F:DNA binding"/>
    <property type="evidence" value="ECO:0007669"/>
    <property type="project" value="UniProtKB-KW"/>
</dbReference>
<dbReference type="Gene3D" id="2.40.50.1020">
    <property type="entry name" value="LytTr DNA-binding domain"/>
    <property type="match status" value="1"/>
</dbReference>
<evidence type="ECO:0000259" key="1">
    <source>
        <dbReference type="PROSITE" id="PS50930"/>
    </source>
</evidence>
<name>A0ABT7UIU8_9FIRM</name>
<protein>
    <submittedName>
        <fullName evidence="2">LytTR family DNA-binding domain-containing protein</fullName>
    </submittedName>
</protein>